<organism evidence="2">
    <name type="scientific">Amphimedon queenslandica</name>
    <name type="common">Sponge</name>
    <dbReference type="NCBI Taxonomy" id="400682"/>
    <lineage>
        <taxon>Eukaryota</taxon>
        <taxon>Metazoa</taxon>
        <taxon>Porifera</taxon>
        <taxon>Demospongiae</taxon>
        <taxon>Heteroscleromorpha</taxon>
        <taxon>Haplosclerida</taxon>
        <taxon>Niphatidae</taxon>
        <taxon>Amphimedon</taxon>
    </lineage>
</organism>
<dbReference type="EnsemblMetazoa" id="Aqu2.1.09193_001">
    <property type="protein sequence ID" value="Aqu2.1.09193_001"/>
    <property type="gene ID" value="Aqu2.1.09193"/>
</dbReference>
<proteinExistence type="predicted"/>
<keyword evidence="1" id="KW-0472">Membrane</keyword>
<keyword evidence="1" id="KW-1133">Transmembrane helix</keyword>
<feature type="transmembrane region" description="Helical" evidence="1">
    <location>
        <begin position="6"/>
        <end position="29"/>
    </location>
</feature>
<name>A0A1X7T4A3_AMPQE</name>
<sequence>MSVSIHYTTPVLSCLVLSVLTVYIMYLSFRPSQSADFLSHYSMTHSHTYRQSRIYTYMYMYIHLYFHSYY</sequence>
<reference evidence="2" key="1">
    <citation type="submission" date="2017-05" db="UniProtKB">
        <authorList>
            <consortium name="EnsemblMetazoa"/>
        </authorList>
    </citation>
    <scope>IDENTIFICATION</scope>
</reference>
<dbReference type="InParanoid" id="A0A1X7T4A3"/>
<keyword evidence="1" id="KW-0812">Transmembrane</keyword>
<protein>
    <submittedName>
        <fullName evidence="2">Uncharacterized protein</fullName>
    </submittedName>
</protein>
<evidence type="ECO:0000313" key="2">
    <source>
        <dbReference type="EnsemblMetazoa" id="Aqu2.1.09193_001"/>
    </source>
</evidence>
<accession>A0A1X7T4A3</accession>
<evidence type="ECO:0000256" key="1">
    <source>
        <dbReference type="SAM" id="Phobius"/>
    </source>
</evidence>
<dbReference type="AlphaFoldDB" id="A0A1X7T4A3"/>